<dbReference type="AlphaFoldDB" id="A0A2K9EJU5"/>
<evidence type="ECO:0000256" key="1">
    <source>
        <dbReference type="SAM" id="MobiDB-lite"/>
    </source>
</evidence>
<dbReference type="InterPro" id="IPR008727">
    <property type="entry name" value="PAAR_motif"/>
</dbReference>
<evidence type="ECO:0008006" key="4">
    <source>
        <dbReference type="Google" id="ProtNLM"/>
    </source>
</evidence>
<dbReference type="Pfam" id="PF05488">
    <property type="entry name" value="PAAR_motif"/>
    <property type="match status" value="1"/>
</dbReference>
<accession>A0A2K9EJU5</accession>
<sequence length="100" mass="9878">MTKPSTRLGDIGSGHDCHFPPTPSIEASPDVNIDGIPAVRRGDAYAPHACPSCPAPVHPRSLSGGSGTVFINGKPAGRVGDAISCGGAADAGSDTVSIGD</sequence>
<dbReference type="Proteomes" id="UP000233742">
    <property type="component" value="Chromosome"/>
</dbReference>
<dbReference type="EMBL" id="CP025408">
    <property type="protein sequence ID" value="AUH34659.1"/>
    <property type="molecule type" value="Genomic_DNA"/>
</dbReference>
<evidence type="ECO:0000313" key="3">
    <source>
        <dbReference type="Proteomes" id="UP000233742"/>
    </source>
</evidence>
<evidence type="ECO:0000313" key="2">
    <source>
        <dbReference type="EMBL" id="AUH34659.1"/>
    </source>
</evidence>
<feature type="region of interest" description="Disordered" evidence="1">
    <location>
        <begin position="1"/>
        <end position="32"/>
    </location>
</feature>
<dbReference type="RefSeq" id="WP_101461319.1">
    <property type="nucleotide sequence ID" value="NZ_CP025408.1"/>
</dbReference>
<dbReference type="CDD" id="cd14737">
    <property type="entry name" value="PAAR_1"/>
    <property type="match status" value="1"/>
</dbReference>
<reference evidence="2 3" key="1">
    <citation type="submission" date="2017-12" db="EMBL/GenBank/DDBJ databases">
        <authorList>
            <person name="Hurst M.R.H."/>
        </authorList>
    </citation>
    <scope>NUCLEOTIDE SEQUENCE [LARGE SCALE GENOMIC DNA]</scope>
    <source>
        <strain evidence="2 3">BM15</strain>
    </source>
</reference>
<name>A0A2K9EJU5_9RHOB</name>
<organism evidence="2 3">
    <name type="scientific">Paracoccus tegillarcae</name>
    <dbReference type="NCBI Taxonomy" id="1529068"/>
    <lineage>
        <taxon>Bacteria</taxon>
        <taxon>Pseudomonadati</taxon>
        <taxon>Pseudomonadota</taxon>
        <taxon>Alphaproteobacteria</taxon>
        <taxon>Rhodobacterales</taxon>
        <taxon>Paracoccaceae</taxon>
        <taxon>Paracoccus</taxon>
    </lineage>
</organism>
<dbReference type="OrthoDB" id="9807902at2"/>
<dbReference type="KEGG" id="paro:CUV01_15860"/>
<keyword evidence="3" id="KW-1185">Reference proteome</keyword>
<gene>
    <name evidence="2" type="ORF">CUV01_15860</name>
</gene>
<dbReference type="Gene3D" id="2.60.200.60">
    <property type="match status" value="1"/>
</dbReference>
<proteinExistence type="predicted"/>
<protein>
    <recommendedName>
        <fullName evidence="4">Zn-binding Pro-Ala-Ala-Arg (PAAR) domain-containing protein, incolved in TypeVI secretion</fullName>
    </recommendedName>
</protein>